<dbReference type="Pfam" id="PF07992">
    <property type="entry name" value="Pyr_redox_2"/>
    <property type="match status" value="1"/>
</dbReference>
<dbReference type="EMBL" id="VWGG01000112">
    <property type="protein sequence ID" value="KAA4559922.1"/>
    <property type="molecule type" value="Genomic_DNA"/>
</dbReference>
<reference evidence="2" key="1">
    <citation type="journal article" date="2019" name="Nat. Med.">
        <title>A library of human gut bacterial isolates paired with longitudinal multiomics data enables mechanistic microbiome research.</title>
        <authorList>
            <person name="Poyet M."/>
            <person name="Groussin M."/>
            <person name="Gibbons S.M."/>
            <person name="Avila-Pacheco J."/>
            <person name="Jiang X."/>
            <person name="Kearney S.M."/>
            <person name="Perrotta A.R."/>
            <person name="Berdy B."/>
            <person name="Zhao S."/>
            <person name="Lieberman T.D."/>
            <person name="Swanson P.K."/>
            <person name="Smith M."/>
            <person name="Roesemann S."/>
            <person name="Alexander J.E."/>
            <person name="Rich S.A."/>
            <person name="Livny J."/>
            <person name="Vlamakis H."/>
            <person name="Clish C."/>
            <person name="Bullock K."/>
            <person name="Deik A."/>
            <person name="Scott J."/>
            <person name="Pierce K.A."/>
            <person name="Xavier R.J."/>
            <person name="Alm E.J."/>
        </authorList>
    </citation>
    <scope>NUCLEOTIDE SEQUENCE</scope>
    <source>
        <strain evidence="2">BIOML-A32</strain>
    </source>
</reference>
<evidence type="ECO:0000313" key="2">
    <source>
        <dbReference type="EMBL" id="KAA4559922.1"/>
    </source>
</evidence>
<gene>
    <name evidence="2" type="ORF">F3B65_27345</name>
</gene>
<name>A0A642A5D1_BACOV</name>
<dbReference type="InterPro" id="IPR051394">
    <property type="entry name" value="Glutamate_Synthase"/>
</dbReference>
<dbReference type="Gene3D" id="3.50.50.60">
    <property type="entry name" value="FAD/NAD(P)-binding domain"/>
    <property type="match status" value="1"/>
</dbReference>
<dbReference type="GO" id="GO:0016491">
    <property type="term" value="F:oxidoreductase activity"/>
    <property type="evidence" value="ECO:0007669"/>
    <property type="project" value="InterPro"/>
</dbReference>
<proteinExistence type="predicted"/>
<feature type="domain" description="FAD/NAD(P)-binding" evidence="1">
    <location>
        <begin position="30"/>
        <end position="252"/>
    </location>
</feature>
<protein>
    <recommendedName>
        <fullName evidence="1">FAD/NAD(P)-binding domain-containing protein</fullName>
    </recommendedName>
</protein>
<dbReference type="SUPFAM" id="SSF51971">
    <property type="entry name" value="Nucleotide-binding domain"/>
    <property type="match status" value="2"/>
</dbReference>
<dbReference type="PANTHER" id="PTHR43100:SF1">
    <property type="entry name" value="GLUTAMATE SYNTHASE [NADPH] SMALL CHAIN"/>
    <property type="match status" value="1"/>
</dbReference>
<dbReference type="PANTHER" id="PTHR43100">
    <property type="entry name" value="GLUTAMATE SYNTHASE [NADPH] SMALL CHAIN"/>
    <property type="match status" value="1"/>
</dbReference>
<sequence length="270" mass="28929">MQKIEALQDAGVEFRLQTEIGKQVTFADLQKEFAAIIVCVGSTSPRRLKMVRDDAKGVYYAKDFLTYVTKEMLEQNTSVPADTAGKDVVIIGGGDTGIDCAAVAFAQGARSILQLELRECEMTGKTQDGFCELVSSDPTLSYGTILQDVLYDDNGFVKGVRIAKVEWISSASGSLPKPQLIEGSESEIPAQLLLLATGFTGPEPAVFSTFAFNKTPVGTIAKGSGYFDTSRAGVFAAGDARRGQGVVEWAFAEGRNAAVECAEYLHALKK</sequence>
<organism evidence="2">
    <name type="scientific">Bacteroides ovatus</name>
    <dbReference type="NCBI Taxonomy" id="28116"/>
    <lineage>
        <taxon>Bacteria</taxon>
        <taxon>Pseudomonadati</taxon>
        <taxon>Bacteroidota</taxon>
        <taxon>Bacteroidia</taxon>
        <taxon>Bacteroidales</taxon>
        <taxon>Bacteroidaceae</taxon>
        <taxon>Bacteroides</taxon>
    </lineage>
</organism>
<dbReference type="InterPro" id="IPR036188">
    <property type="entry name" value="FAD/NAD-bd_sf"/>
</dbReference>
<evidence type="ECO:0000259" key="1">
    <source>
        <dbReference type="Pfam" id="PF07992"/>
    </source>
</evidence>
<dbReference type="AlphaFoldDB" id="A0A642A5D1"/>
<dbReference type="InterPro" id="IPR023753">
    <property type="entry name" value="FAD/NAD-binding_dom"/>
</dbReference>
<accession>A0A642A5D1</accession>
<dbReference type="PRINTS" id="PR00419">
    <property type="entry name" value="ADXRDTASE"/>
</dbReference>
<comment type="caution">
    <text evidence="2">The sequence shown here is derived from an EMBL/GenBank/DDBJ whole genome shotgun (WGS) entry which is preliminary data.</text>
</comment>